<dbReference type="EMBL" id="NWSH01001382">
    <property type="protein sequence ID" value="PCG71460.1"/>
    <property type="molecule type" value="Genomic_DNA"/>
</dbReference>
<evidence type="ECO:0000256" key="1">
    <source>
        <dbReference type="ARBA" id="ARBA00004230"/>
    </source>
</evidence>
<comment type="similarity">
    <text evidence="6">Belongs to the CFAP45 family.</text>
</comment>
<comment type="subcellular location">
    <subcellularLocation>
        <location evidence="1">Cell projection</location>
        <location evidence="1">Cilium</location>
        <location evidence="1">Flagellum</location>
    </subcellularLocation>
</comment>
<organism evidence="11">
    <name type="scientific">Heliothis virescens</name>
    <name type="common">Tobacco budworm moth</name>
    <dbReference type="NCBI Taxonomy" id="7102"/>
    <lineage>
        <taxon>Eukaryota</taxon>
        <taxon>Metazoa</taxon>
        <taxon>Ecdysozoa</taxon>
        <taxon>Arthropoda</taxon>
        <taxon>Hexapoda</taxon>
        <taxon>Insecta</taxon>
        <taxon>Pterygota</taxon>
        <taxon>Neoptera</taxon>
        <taxon>Endopterygota</taxon>
        <taxon>Lepidoptera</taxon>
        <taxon>Glossata</taxon>
        <taxon>Ditrysia</taxon>
        <taxon>Noctuoidea</taxon>
        <taxon>Noctuidae</taxon>
        <taxon>Heliothinae</taxon>
        <taxon>Heliothis</taxon>
    </lineage>
</organism>
<comment type="caution">
    <text evidence="11">The sequence shown here is derived from an EMBL/GenBank/DDBJ whole genome shotgun (WGS) entry which is preliminary data.</text>
</comment>
<dbReference type="PANTHER" id="PTHR15504:SF0">
    <property type="entry name" value="CILIA- AND FLAGELLA-ASSOCIATED PROTEIN 45"/>
    <property type="match status" value="1"/>
</dbReference>
<feature type="coiled-coil region" evidence="8">
    <location>
        <begin position="188"/>
        <end position="244"/>
    </location>
</feature>
<feature type="domain" description="Trichohyalin-plectin-homology" evidence="10">
    <location>
        <begin position="167"/>
        <end position="509"/>
    </location>
</feature>
<evidence type="ECO:0000256" key="7">
    <source>
        <dbReference type="ARBA" id="ARBA00034142"/>
    </source>
</evidence>
<evidence type="ECO:0000256" key="9">
    <source>
        <dbReference type="SAM" id="MobiDB-lite"/>
    </source>
</evidence>
<dbReference type="PANTHER" id="PTHR15504">
    <property type="entry name" value="NASOPHARYNGEAL EPITHELIUM SPECIFIC PROTEIN 1"/>
    <property type="match status" value="1"/>
</dbReference>
<keyword evidence="4" id="KW-0969">Cilium</keyword>
<dbReference type="AlphaFoldDB" id="A0A2A4JJ75"/>
<proteinExistence type="inferred from homology"/>
<evidence type="ECO:0000256" key="3">
    <source>
        <dbReference type="ARBA" id="ARBA00023054"/>
    </source>
</evidence>
<evidence type="ECO:0000259" key="10">
    <source>
        <dbReference type="Pfam" id="PF13868"/>
    </source>
</evidence>
<gene>
    <name evidence="11" type="ORF">B5V51_1839</name>
</gene>
<keyword evidence="5" id="KW-0966">Cell projection</keyword>
<evidence type="ECO:0000313" key="11">
    <source>
        <dbReference type="EMBL" id="PCG71460.1"/>
    </source>
</evidence>
<reference evidence="11" key="1">
    <citation type="submission" date="2017-09" db="EMBL/GenBank/DDBJ databases">
        <title>Contemporary evolution of a Lepidopteran species, Heliothis virescens, in response to modern agricultural practices.</title>
        <authorList>
            <person name="Fritz M.L."/>
            <person name="Deyonke A.M."/>
            <person name="Papanicolaou A."/>
            <person name="Micinski S."/>
            <person name="Westbrook J."/>
            <person name="Gould F."/>
        </authorList>
    </citation>
    <scope>NUCLEOTIDE SEQUENCE [LARGE SCALE GENOMIC DNA]</scope>
    <source>
        <strain evidence="11">HvINT-</strain>
        <tissue evidence="11">Whole body</tissue>
    </source>
</reference>
<feature type="coiled-coil region" evidence="8">
    <location>
        <begin position="322"/>
        <end position="380"/>
    </location>
</feature>
<dbReference type="InterPro" id="IPR033253">
    <property type="entry name" value="CFAP45"/>
</dbReference>
<accession>A0A2A4JJ75</accession>
<evidence type="ECO:0000256" key="4">
    <source>
        <dbReference type="ARBA" id="ARBA00023069"/>
    </source>
</evidence>
<evidence type="ECO:0000256" key="6">
    <source>
        <dbReference type="ARBA" id="ARBA00034116"/>
    </source>
</evidence>
<dbReference type="InterPro" id="IPR043597">
    <property type="entry name" value="TPH_dom"/>
</dbReference>
<feature type="coiled-coil region" evidence="8">
    <location>
        <begin position="430"/>
        <end position="476"/>
    </location>
</feature>
<name>A0A2A4JJ75_HELVI</name>
<dbReference type="GO" id="GO:0031514">
    <property type="term" value="C:motile cilium"/>
    <property type="evidence" value="ECO:0007669"/>
    <property type="project" value="UniProtKB-SubCell"/>
</dbReference>
<keyword evidence="2" id="KW-0282">Flagellum</keyword>
<evidence type="ECO:0000256" key="2">
    <source>
        <dbReference type="ARBA" id="ARBA00022846"/>
    </source>
</evidence>
<protein>
    <recommendedName>
        <fullName evidence="7">Cilia- and flagella-associated protein 45</fullName>
    </recommendedName>
</protein>
<dbReference type="Pfam" id="PF13868">
    <property type="entry name" value="TPH"/>
    <property type="match status" value="1"/>
</dbReference>
<evidence type="ECO:0000256" key="5">
    <source>
        <dbReference type="ARBA" id="ARBA00023273"/>
    </source>
</evidence>
<feature type="region of interest" description="Disordered" evidence="9">
    <location>
        <begin position="124"/>
        <end position="155"/>
    </location>
</feature>
<evidence type="ECO:0000256" key="8">
    <source>
        <dbReference type="SAM" id="Coils"/>
    </source>
</evidence>
<sequence length="530" mass="62496">MPKVCNKNPHEGIPYHAVRFGEEPGCYQLHRPSQCRLKFPITKRPIHKCEPEQKEVVLIPQTGNFRKLLIPKKKPNFYPAIMHKTEFDRLKKQATIVSQEEQLAAMHAQEKAIQIAAKASEARKQQLKRNLKPQPGAEAATGTADPELEGPDQTAHTLSRAEMLRADNMQGPRLCNRIILASKCHAIRDAQITEKELIKKELDEEQRRLDAIMEENRSRAVTRAEEEEERRQRLRLQNLAALKEQIQAHETAKIMEAERIEEESIRVNQANIAMQIDEAQKLKEKHHRQHKLKEMLDQGNAELLYYKQLQNEEERIMDMRIANFLKQKQERESKNREEAEAVKAAKQKGIDHISKAQKAEQELKEELERIRNLKIQEDVEREYRRRERDAAIKRNREMKQLHEARVQQINDIHRLIAREIAKDEQSFNNAARQNEEFIRKEKELDDKRKARIEQHRQAIMKQINDKERARADLREKIHNEGVALRMEQEQQEKYERAVIKEKVATMRNQKVAEKYVKEVEQTLTKHGYNQ</sequence>
<keyword evidence="3 8" id="KW-0175">Coiled coil</keyword>
<dbReference type="STRING" id="7102.A0A2A4JJ75"/>